<reference evidence="2" key="2">
    <citation type="journal article" date="2023" name="Microbiol Resour">
        <title>Decontamination and Annotation of the Draft Genome Sequence of the Oomycete Lagenidium giganteum ARSEF 373.</title>
        <authorList>
            <person name="Morgan W.R."/>
            <person name="Tartar A."/>
        </authorList>
    </citation>
    <scope>NUCLEOTIDE SEQUENCE</scope>
    <source>
        <strain evidence="2">ARSEF 373</strain>
    </source>
</reference>
<protein>
    <submittedName>
        <fullName evidence="2">Uncharacterized protein</fullName>
    </submittedName>
</protein>
<accession>A0AAV2ZAX4</accession>
<sequence length="484" mass="55258">MSRSSDKRVVQSVLQHMAATICDPQELYHGLVQLLDHLQSPHRAVATLLTEFLHPTLDVDGQRISGVELLRRLTTQHLVQEEVVWYVCRLVAFGCTHCPRFQLECGKLSFWDNIRAVRSAFPSSLRILEASLDAYAKLLNGCEFHQVTSHPMEGLVPEMLETMAKHGWDREHFQRVLVIKALHVLLAVYTSPRLASHCFQQQSHFPQVITMRMLEEFPTFRSEAETMHLWLRTSRMLQQRAPITTAQFFAFDSNGRAVTPWFVQVIELWRRNALVLLEFTTLFTQLFAVPSTVSSELITLTTGLLVDHDLLNNVCQIFHHWHQQADDANTSTTSSLVFELLRLFRQLTSVEVFHNVFSKANDVRQLLLPALATVFATVAKCQQAPHALRILIEILLIFRQLSAVPAFHAALQSNRVLPLVQDVWSQCTAATQLLERDSQEPDLLLARELKRTVTAMQSLVLTKPSSSSPKRSPSLPHQSERRRF</sequence>
<proteinExistence type="predicted"/>
<evidence type="ECO:0000256" key="1">
    <source>
        <dbReference type="SAM" id="MobiDB-lite"/>
    </source>
</evidence>
<name>A0AAV2ZAX4_9STRA</name>
<dbReference type="Proteomes" id="UP001146120">
    <property type="component" value="Unassembled WGS sequence"/>
</dbReference>
<evidence type="ECO:0000313" key="3">
    <source>
        <dbReference type="Proteomes" id="UP001146120"/>
    </source>
</evidence>
<gene>
    <name evidence="2" type="ORF">N0F65_011006</name>
</gene>
<organism evidence="2 3">
    <name type="scientific">Lagenidium giganteum</name>
    <dbReference type="NCBI Taxonomy" id="4803"/>
    <lineage>
        <taxon>Eukaryota</taxon>
        <taxon>Sar</taxon>
        <taxon>Stramenopiles</taxon>
        <taxon>Oomycota</taxon>
        <taxon>Peronosporomycetes</taxon>
        <taxon>Pythiales</taxon>
        <taxon>Pythiaceae</taxon>
    </lineage>
</organism>
<dbReference type="EMBL" id="DAKRPA010000030">
    <property type="protein sequence ID" value="DBA02534.1"/>
    <property type="molecule type" value="Genomic_DNA"/>
</dbReference>
<reference evidence="2" key="1">
    <citation type="submission" date="2022-11" db="EMBL/GenBank/DDBJ databases">
        <authorList>
            <person name="Morgan W.R."/>
            <person name="Tartar A."/>
        </authorList>
    </citation>
    <scope>NUCLEOTIDE SEQUENCE</scope>
    <source>
        <strain evidence="2">ARSEF 373</strain>
    </source>
</reference>
<comment type="caution">
    <text evidence="2">The sequence shown here is derived from an EMBL/GenBank/DDBJ whole genome shotgun (WGS) entry which is preliminary data.</text>
</comment>
<evidence type="ECO:0000313" key="2">
    <source>
        <dbReference type="EMBL" id="DBA02534.1"/>
    </source>
</evidence>
<feature type="compositionally biased region" description="Low complexity" evidence="1">
    <location>
        <begin position="464"/>
        <end position="476"/>
    </location>
</feature>
<keyword evidence="3" id="KW-1185">Reference proteome</keyword>
<feature type="region of interest" description="Disordered" evidence="1">
    <location>
        <begin position="460"/>
        <end position="484"/>
    </location>
</feature>
<dbReference type="AlphaFoldDB" id="A0AAV2ZAX4"/>